<dbReference type="GO" id="GO:0003691">
    <property type="term" value="F:double-stranded telomeric DNA binding"/>
    <property type="evidence" value="ECO:0007669"/>
    <property type="project" value="InterPro"/>
</dbReference>
<dbReference type="InterPro" id="IPR044597">
    <property type="entry name" value="SMH1-6"/>
</dbReference>
<sequence>MPAREYCVWTSTEEKTLLAGVQKHGLGAWEVIRTDPDFRAVLRARSGVQLKDKWRNLVKFKHINKVSTDANQVHTFSLREKKRRRLHSPAAGTRHGKANGREEAATFRAAQGSTGHRASSATRGSAERSRGLEDQVEAAPASLRVCSSSKVQAQQHLLDQAERRYAGALAVFLLAQAAHDNATGFESLVNLQAAEQDVAAQSAALHRAAKHAHAAPLPRRAHVNSSHGPRRVSQRAAAKGRRQYADELASDLEEDSDDMRDESDIDDDVDAIRKGPLEDRRFGIYDSRRYKGPANGSKVPVQTTHKVVAKGGRGRAPSRDSPDHWPDARRPNPSRDRSGSASKSGPHHMDRHHSHDDSYQQHYGARLSQRHSSALDIPDLLNSLLELNNGRAGGRNKDGLDDDDDDFLSWGRTGLRGLRYRRDTWPCCLMTSKASKGSNSGLWRQQASAQQRQAHSGASWQKSHPLSQPHHAKAPHQTEPSSWHPHHTHADDSHADFGRRPTRTSSSGRPQRHARRPAGLRDTVLDEDDLDIDDVIKGAHDGDVAVLSASDGDSAGAERWRWKDAMHSNGHVLVHGKRGDYAEDHGGYGQRWGRRRPRHQSADSMLPDPEDASMHDDISFDKDMHDGALALTLAHAHEDFHHSPAPDLDQHVVSPHAMSPHHAGLSHHPRMTHHHNQHPGEFARHAELSHGLRPGLTQQRRVALDHAVRNTSESFFPEDDVPPAPEDHGGPAYSYPHDGSNHGHHHHHVAEHLHHEAMGPPGVLPERPISRGVGDVNNFLNMLGLMNANRGQQAPSLHLVFDQAGPRVDPLSGNTSVRGGVPRGGTLMGHHTTPLAESASPHSNVSSDVVAQGPHYALPHSQPAAFPHQAPLRSQWPSPHTQTWGDIVGDSPPRPAPHLQPHMHSRETQAQVQRERELNCNTPPLLLTSGGGHKASRGGSGGLTVDAGPVHHGTLGEELDEAAAVMTSLMRHREDVPHTYSSTAFPSPAARHRMSQLDDSAQRGSDGNLSADPGSGDNGSPGEGRGVGGHAGTPSDLMNGGPDPQQLYCDFDQMLDVHK</sequence>
<evidence type="ECO:0000256" key="8">
    <source>
        <dbReference type="SAM" id="MobiDB-lite"/>
    </source>
</evidence>
<evidence type="ECO:0000256" key="5">
    <source>
        <dbReference type="ARBA" id="ARBA00023125"/>
    </source>
</evidence>
<comment type="caution">
    <text evidence="11">The sequence shown here is derived from an EMBL/GenBank/DDBJ whole genome shotgun (WGS) entry which is preliminary data.</text>
</comment>
<feature type="region of interest" description="Disordered" evidence="8">
    <location>
        <begin position="974"/>
        <end position="1059"/>
    </location>
</feature>
<dbReference type="FunFam" id="1.10.10.60:FF:000168">
    <property type="entry name" value="Telomere repeat-binding factor 1"/>
    <property type="match status" value="1"/>
</dbReference>
<feature type="compositionally biased region" description="Basic residues" evidence="8">
    <location>
        <begin position="228"/>
        <end position="242"/>
    </location>
</feature>
<name>A0AAW1NMS6_9CHLO</name>
<reference evidence="11 12" key="1">
    <citation type="journal article" date="2024" name="Nat. Commun.">
        <title>Phylogenomics reveals the evolutionary origins of lichenization in chlorophyte algae.</title>
        <authorList>
            <person name="Puginier C."/>
            <person name="Libourel C."/>
            <person name="Otte J."/>
            <person name="Skaloud P."/>
            <person name="Haon M."/>
            <person name="Grisel S."/>
            <person name="Petersen M."/>
            <person name="Berrin J.G."/>
            <person name="Delaux P.M."/>
            <person name="Dal Grande F."/>
            <person name="Keller J."/>
        </authorList>
    </citation>
    <scope>NUCLEOTIDE SEQUENCE [LARGE SCALE GENOMIC DNA]</scope>
    <source>
        <strain evidence="11 12">SAG 2036</strain>
    </source>
</reference>
<dbReference type="InterPro" id="IPR009057">
    <property type="entry name" value="Homeodomain-like_sf"/>
</dbReference>
<feature type="compositionally biased region" description="Basic and acidic residues" evidence="8">
    <location>
        <begin position="317"/>
        <end position="338"/>
    </location>
</feature>
<dbReference type="Gene3D" id="1.10.246.220">
    <property type="match status" value="1"/>
</dbReference>
<dbReference type="GO" id="GO:0005694">
    <property type="term" value="C:chromosome"/>
    <property type="evidence" value="ECO:0007669"/>
    <property type="project" value="UniProtKB-SubCell"/>
</dbReference>
<feature type="compositionally biased region" description="Basic residues" evidence="8">
    <location>
        <begin position="664"/>
        <end position="677"/>
    </location>
</feature>
<feature type="compositionally biased region" description="Low complexity" evidence="8">
    <location>
        <begin position="445"/>
        <end position="459"/>
    </location>
</feature>
<evidence type="ECO:0000259" key="10">
    <source>
        <dbReference type="PROSITE" id="PS51294"/>
    </source>
</evidence>
<keyword evidence="5" id="KW-0238">DNA-binding</keyword>
<dbReference type="PANTHER" id="PTHR46267:SF15">
    <property type="entry name" value="WINGED HELIX-TURN-HELIX TRANSCRIPTION REPRESSOR DNA-BINDING PROTEIN-RELATED"/>
    <property type="match status" value="1"/>
</dbReference>
<dbReference type="AlphaFoldDB" id="A0AAW1NMS6"/>
<keyword evidence="4" id="KW-0805">Transcription regulation</keyword>
<evidence type="ECO:0000256" key="1">
    <source>
        <dbReference type="ARBA" id="ARBA00004286"/>
    </source>
</evidence>
<dbReference type="EMBL" id="JALJOQ010000258">
    <property type="protein sequence ID" value="KAK9787006.1"/>
    <property type="molecule type" value="Genomic_DNA"/>
</dbReference>
<keyword evidence="12" id="KW-1185">Reference proteome</keyword>
<feature type="region of interest" description="Disordered" evidence="8">
    <location>
        <begin position="588"/>
        <end position="610"/>
    </location>
</feature>
<keyword evidence="3" id="KW-0158">Chromosome</keyword>
<dbReference type="SUPFAM" id="SSF46689">
    <property type="entry name" value="Homeodomain-like"/>
    <property type="match status" value="1"/>
</dbReference>
<dbReference type="InterPro" id="IPR056302">
    <property type="entry name" value="CHD1-2/Hrp3_HTH"/>
</dbReference>
<dbReference type="PROSITE" id="PS51294">
    <property type="entry name" value="HTH_MYB"/>
    <property type="match status" value="1"/>
</dbReference>
<dbReference type="Pfam" id="PF23588">
    <property type="entry name" value="HTH_CHD1_Hrp3"/>
    <property type="match status" value="1"/>
</dbReference>
<feature type="region of interest" description="Disordered" evidence="8">
    <location>
        <begin position="892"/>
        <end position="953"/>
    </location>
</feature>
<feature type="compositionally biased region" description="Gly residues" evidence="8">
    <location>
        <begin position="929"/>
        <end position="942"/>
    </location>
</feature>
<feature type="region of interest" description="Disordered" evidence="8">
    <location>
        <begin position="713"/>
        <end position="732"/>
    </location>
</feature>
<dbReference type="GO" id="GO:0005730">
    <property type="term" value="C:nucleolus"/>
    <property type="evidence" value="ECO:0007669"/>
    <property type="project" value="UniProtKB-SubCell"/>
</dbReference>
<dbReference type="InterPro" id="IPR017930">
    <property type="entry name" value="Myb_dom"/>
</dbReference>
<dbReference type="CDD" id="cd11660">
    <property type="entry name" value="SANT_TRF"/>
    <property type="match status" value="1"/>
</dbReference>
<evidence type="ECO:0000256" key="6">
    <source>
        <dbReference type="ARBA" id="ARBA00023163"/>
    </source>
</evidence>
<proteinExistence type="predicted"/>
<accession>A0AAW1NMS6</accession>
<evidence type="ECO:0000259" key="9">
    <source>
        <dbReference type="PROSITE" id="PS50090"/>
    </source>
</evidence>
<keyword evidence="6" id="KW-0804">Transcription</keyword>
<feature type="region of interest" description="Disordered" evidence="8">
    <location>
        <begin position="284"/>
        <end position="362"/>
    </location>
</feature>
<protein>
    <recommendedName>
        <fullName evidence="13">Myb-like domain-containing protein</fullName>
    </recommendedName>
</protein>
<feature type="region of interest" description="Disordered" evidence="8">
    <location>
        <begin position="657"/>
        <end position="677"/>
    </location>
</feature>
<feature type="region of interest" description="Disordered" evidence="8">
    <location>
        <begin position="434"/>
        <end position="525"/>
    </location>
</feature>
<evidence type="ECO:0000256" key="2">
    <source>
        <dbReference type="ARBA" id="ARBA00004604"/>
    </source>
</evidence>
<feature type="compositionally biased region" description="Polar residues" evidence="8">
    <location>
        <begin position="997"/>
        <end position="1008"/>
    </location>
</feature>
<comment type="subcellular location">
    <subcellularLocation>
        <location evidence="1">Chromosome</location>
    </subcellularLocation>
    <subcellularLocation>
        <location evidence="2">Nucleus</location>
        <location evidence="2">Nucleolus</location>
    </subcellularLocation>
</comment>
<evidence type="ECO:0000256" key="3">
    <source>
        <dbReference type="ARBA" id="ARBA00022454"/>
    </source>
</evidence>
<dbReference type="InterPro" id="IPR001005">
    <property type="entry name" value="SANT/Myb"/>
</dbReference>
<feature type="region of interest" description="Disordered" evidence="8">
    <location>
        <begin position="79"/>
        <end position="133"/>
    </location>
</feature>
<feature type="compositionally biased region" description="Acidic residues" evidence="8">
    <location>
        <begin position="248"/>
        <end position="269"/>
    </location>
</feature>
<feature type="region of interest" description="Disordered" evidence="8">
    <location>
        <begin position="202"/>
        <end position="272"/>
    </location>
</feature>
<gene>
    <name evidence="11" type="ORF">WJX73_008774</name>
</gene>
<dbReference type="SMART" id="SM00717">
    <property type="entry name" value="SANT"/>
    <property type="match status" value="1"/>
</dbReference>
<feature type="domain" description="Myb-like" evidence="9">
    <location>
        <begin position="9"/>
        <end position="58"/>
    </location>
</feature>
<evidence type="ECO:0000313" key="12">
    <source>
        <dbReference type="Proteomes" id="UP001465755"/>
    </source>
</evidence>
<dbReference type="PANTHER" id="PTHR46267">
    <property type="entry name" value="SINGLE MYB HISTONE 4"/>
    <property type="match status" value="1"/>
</dbReference>
<feature type="compositionally biased region" description="Basic and acidic residues" evidence="8">
    <location>
        <begin position="488"/>
        <end position="499"/>
    </location>
</feature>
<feature type="compositionally biased region" description="Polar residues" evidence="8">
    <location>
        <begin position="434"/>
        <end position="443"/>
    </location>
</feature>
<feature type="domain" description="HTH myb-type" evidence="10">
    <location>
        <begin position="1"/>
        <end position="62"/>
    </location>
</feature>
<feature type="compositionally biased region" description="Gly residues" evidence="8">
    <location>
        <begin position="1016"/>
        <end position="1031"/>
    </location>
</feature>
<evidence type="ECO:0000256" key="7">
    <source>
        <dbReference type="ARBA" id="ARBA00023242"/>
    </source>
</evidence>
<evidence type="ECO:0008006" key="13">
    <source>
        <dbReference type="Google" id="ProtNLM"/>
    </source>
</evidence>
<dbReference type="PROSITE" id="PS50090">
    <property type="entry name" value="MYB_LIKE"/>
    <property type="match status" value="1"/>
</dbReference>
<evidence type="ECO:0000256" key="4">
    <source>
        <dbReference type="ARBA" id="ARBA00023015"/>
    </source>
</evidence>
<dbReference type="Proteomes" id="UP001465755">
    <property type="component" value="Unassembled WGS sequence"/>
</dbReference>
<organism evidence="11 12">
    <name type="scientific">Symbiochloris irregularis</name>
    <dbReference type="NCBI Taxonomy" id="706552"/>
    <lineage>
        <taxon>Eukaryota</taxon>
        <taxon>Viridiplantae</taxon>
        <taxon>Chlorophyta</taxon>
        <taxon>core chlorophytes</taxon>
        <taxon>Trebouxiophyceae</taxon>
        <taxon>Trebouxiales</taxon>
        <taxon>Trebouxiaceae</taxon>
        <taxon>Symbiochloris</taxon>
    </lineage>
</organism>
<evidence type="ECO:0000313" key="11">
    <source>
        <dbReference type="EMBL" id="KAK9787006.1"/>
    </source>
</evidence>
<feature type="compositionally biased region" description="Polar residues" evidence="8">
    <location>
        <begin position="111"/>
        <end position="123"/>
    </location>
</feature>
<keyword evidence="7" id="KW-0539">Nucleus</keyword>